<evidence type="ECO:0000256" key="1">
    <source>
        <dbReference type="SAM" id="MobiDB-lite"/>
    </source>
</evidence>
<evidence type="ECO:0000313" key="2">
    <source>
        <dbReference type="EMBL" id="VEL15473.1"/>
    </source>
</evidence>
<evidence type="ECO:0000313" key="3">
    <source>
        <dbReference type="Proteomes" id="UP000784294"/>
    </source>
</evidence>
<accession>A0A448WMK1</accession>
<sequence length="87" mass="9554">MKLRFRSPVGSAGSFRSRMTKSGIRMTHARSARRSQKIFRLTKSKRAQLAAGPDQVCLPCPFSPSCSSMVASPASILRCRHFSPTPS</sequence>
<proteinExistence type="predicted"/>
<feature type="region of interest" description="Disordered" evidence="1">
    <location>
        <begin position="1"/>
        <end position="34"/>
    </location>
</feature>
<dbReference type="AlphaFoldDB" id="A0A448WMK1"/>
<protein>
    <submittedName>
        <fullName evidence="2">Uncharacterized protein</fullName>
    </submittedName>
</protein>
<reference evidence="2" key="1">
    <citation type="submission" date="2018-11" db="EMBL/GenBank/DDBJ databases">
        <authorList>
            <consortium name="Pathogen Informatics"/>
        </authorList>
    </citation>
    <scope>NUCLEOTIDE SEQUENCE</scope>
</reference>
<dbReference type="EMBL" id="CAAALY010024721">
    <property type="protein sequence ID" value="VEL15473.1"/>
    <property type="molecule type" value="Genomic_DNA"/>
</dbReference>
<organism evidence="2 3">
    <name type="scientific">Protopolystoma xenopodis</name>
    <dbReference type="NCBI Taxonomy" id="117903"/>
    <lineage>
        <taxon>Eukaryota</taxon>
        <taxon>Metazoa</taxon>
        <taxon>Spiralia</taxon>
        <taxon>Lophotrochozoa</taxon>
        <taxon>Platyhelminthes</taxon>
        <taxon>Monogenea</taxon>
        <taxon>Polyopisthocotylea</taxon>
        <taxon>Polystomatidea</taxon>
        <taxon>Polystomatidae</taxon>
        <taxon>Protopolystoma</taxon>
    </lineage>
</organism>
<comment type="caution">
    <text evidence="2">The sequence shown here is derived from an EMBL/GenBank/DDBJ whole genome shotgun (WGS) entry which is preliminary data.</text>
</comment>
<dbReference type="Proteomes" id="UP000784294">
    <property type="component" value="Unassembled WGS sequence"/>
</dbReference>
<name>A0A448WMK1_9PLAT</name>
<gene>
    <name evidence="2" type="ORF">PXEA_LOCUS8913</name>
</gene>
<keyword evidence="3" id="KW-1185">Reference proteome</keyword>